<dbReference type="GO" id="GO:0019867">
    <property type="term" value="C:outer membrane"/>
    <property type="evidence" value="ECO:0007669"/>
    <property type="project" value="InterPro"/>
</dbReference>
<keyword evidence="5" id="KW-1185">Reference proteome</keyword>
<feature type="compositionally biased region" description="Basic and acidic residues" evidence="2">
    <location>
        <begin position="129"/>
        <end position="143"/>
    </location>
</feature>
<evidence type="ECO:0000256" key="2">
    <source>
        <dbReference type="SAM" id="MobiDB-lite"/>
    </source>
</evidence>
<gene>
    <name evidence="4" type="ORF">D8M06_09420</name>
</gene>
<accession>A0A495A1V3</accession>
<comment type="caution">
    <text evidence="4">The sequence shown here is derived from an EMBL/GenBank/DDBJ whole genome shotgun (WGS) entry which is preliminary data.</text>
</comment>
<dbReference type="SUPFAM" id="SSF54106">
    <property type="entry name" value="LysM domain"/>
    <property type="match status" value="2"/>
</dbReference>
<dbReference type="PANTHER" id="PTHR39160:SF6">
    <property type="entry name" value="CELL WALL-BINDING PROTEIN YOCH"/>
    <property type="match status" value="1"/>
</dbReference>
<dbReference type="EMBL" id="RBZP01000006">
    <property type="protein sequence ID" value="RKQ33421.1"/>
    <property type="molecule type" value="Genomic_DNA"/>
</dbReference>
<dbReference type="GO" id="GO:0004553">
    <property type="term" value="F:hydrolase activity, hydrolyzing O-glycosyl compounds"/>
    <property type="evidence" value="ECO:0007669"/>
    <property type="project" value="InterPro"/>
</dbReference>
<dbReference type="PANTHER" id="PTHR39160">
    <property type="entry name" value="CELL WALL-BINDING PROTEIN YOCH"/>
    <property type="match status" value="1"/>
</dbReference>
<dbReference type="CDD" id="cd00118">
    <property type="entry name" value="LysM"/>
    <property type="match status" value="2"/>
</dbReference>
<dbReference type="InterPro" id="IPR036908">
    <property type="entry name" value="RlpA-like_sf"/>
</dbReference>
<keyword evidence="1" id="KW-0732">Signal</keyword>
<evidence type="ECO:0000313" key="5">
    <source>
        <dbReference type="Proteomes" id="UP000269301"/>
    </source>
</evidence>
<feature type="domain" description="LysM" evidence="3">
    <location>
        <begin position="25"/>
        <end position="68"/>
    </location>
</feature>
<dbReference type="RefSeq" id="WP_121204152.1">
    <property type="nucleotide sequence ID" value="NZ_RBZP01000006.1"/>
</dbReference>
<dbReference type="InterPro" id="IPR018392">
    <property type="entry name" value="LysM"/>
</dbReference>
<dbReference type="Gene3D" id="3.10.350.10">
    <property type="entry name" value="LysM domain"/>
    <property type="match status" value="2"/>
</dbReference>
<name>A0A495A1V3_9BACI</name>
<dbReference type="Pfam" id="PF01476">
    <property type="entry name" value="LysM"/>
    <property type="match status" value="2"/>
</dbReference>
<sequence length="248" mass="27139">MRKLVAALATGIIIATTAVTTVSAEEYEVQSGDNLWNIAEENNTTVDELIDINELKDTVIHPKEVLLLNEVHKVKRGDSLISVANQYNVTVDELKKWNNIESDIIIIGQELEIKSVTTDKEENNEESSSEEKAETKNENKEVKTTSSNEEPEGKKMTVKSTAYTASCDGCSGVTYTGVDLNKNPDAKVIAVDPKVIPLGSEVYVEGYGYATAADIGSAIKGKRIDVFIPELSDAKDWGTRDLEITILD</sequence>
<feature type="region of interest" description="Disordered" evidence="2">
    <location>
        <begin position="117"/>
        <end position="157"/>
    </location>
</feature>
<dbReference type="AlphaFoldDB" id="A0A495A1V3"/>
<dbReference type="OrthoDB" id="9798935at2"/>
<dbReference type="Gene3D" id="2.40.40.10">
    <property type="entry name" value="RlpA-like domain"/>
    <property type="match status" value="1"/>
</dbReference>
<protein>
    <submittedName>
        <fullName evidence="4">LysM peptidoglycan-binding domain-containing protein</fullName>
    </submittedName>
</protein>
<evidence type="ECO:0000313" key="4">
    <source>
        <dbReference type="EMBL" id="RKQ33421.1"/>
    </source>
</evidence>
<feature type="domain" description="LysM" evidence="3">
    <location>
        <begin position="70"/>
        <end position="113"/>
    </location>
</feature>
<organism evidence="4 5">
    <name type="scientific">Oceanobacillus halophilus</name>
    <dbReference type="NCBI Taxonomy" id="930130"/>
    <lineage>
        <taxon>Bacteria</taxon>
        <taxon>Bacillati</taxon>
        <taxon>Bacillota</taxon>
        <taxon>Bacilli</taxon>
        <taxon>Bacillales</taxon>
        <taxon>Bacillaceae</taxon>
        <taxon>Oceanobacillus</taxon>
    </lineage>
</organism>
<dbReference type="InterPro" id="IPR036779">
    <property type="entry name" value="LysM_dom_sf"/>
</dbReference>
<dbReference type="SMART" id="SM00257">
    <property type="entry name" value="LysM"/>
    <property type="match status" value="2"/>
</dbReference>
<evidence type="ECO:0000259" key="3">
    <source>
        <dbReference type="PROSITE" id="PS51782"/>
    </source>
</evidence>
<dbReference type="PROSITE" id="PS51782">
    <property type="entry name" value="LYSM"/>
    <property type="match status" value="2"/>
</dbReference>
<dbReference type="Pfam" id="PF06725">
    <property type="entry name" value="3D"/>
    <property type="match status" value="1"/>
</dbReference>
<dbReference type="SUPFAM" id="SSF50685">
    <property type="entry name" value="Barwin-like endoglucanases"/>
    <property type="match status" value="1"/>
</dbReference>
<evidence type="ECO:0000256" key="1">
    <source>
        <dbReference type="ARBA" id="ARBA00022729"/>
    </source>
</evidence>
<dbReference type="Proteomes" id="UP000269301">
    <property type="component" value="Unassembled WGS sequence"/>
</dbReference>
<proteinExistence type="predicted"/>
<dbReference type="InterPro" id="IPR051933">
    <property type="entry name" value="Resuscitation_pf_RpfB"/>
</dbReference>
<dbReference type="CDD" id="cd22786">
    <property type="entry name" value="DPBB_YuiC-like"/>
    <property type="match status" value="1"/>
</dbReference>
<dbReference type="GO" id="GO:0009254">
    <property type="term" value="P:peptidoglycan turnover"/>
    <property type="evidence" value="ECO:0007669"/>
    <property type="project" value="InterPro"/>
</dbReference>
<reference evidence="4 5" key="1">
    <citation type="journal article" date="2016" name="Int. J. Syst. Evol. Microbiol.">
        <title>Oceanobacillus halophilus sp. nov., a novel moderately halophilic bacterium from a hypersaline lake.</title>
        <authorList>
            <person name="Amoozegar M.A."/>
            <person name="Bagheri M."/>
            <person name="Makhdoumi A."/>
            <person name="Nikou M.M."/>
            <person name="Fazeli S.A.S."/>
            <person name="Schumann P."/>
            <person name="Sproer C."/>
            <person name="Sanchez-Porro C."/>
            <person name="Ventosa A."/>
        </authorList>
    </citation>
    <scope>NUCLEOTIDE SEQUENCE [LARGE SCALE GENOMIC DNA]</scope>
    <source>
        <strain evidence="4 5">DSM 23996</strain>
    </source>
</reference>
<dbReference type="InterPro" id="IPR010611">
    <property type="entry name" value="3D_dom"/>
</dbReference>